<dbReference type="GO" id="GO:0016020">
    <property type="term" value="C:membrane"/>
    <property type="evidence" value="ECO:0007669"/>
    <property type="project" value="UniProtKB-SubCell"/>
</dbReference>
<evidence type="ECO:0000256" key="5">
    <source>
        <dbReference type="SAM" id="Phobius"/>
    </source>
</evidence>
<dbReference type="PANTHER" id="PTHR16950:SF16">
    <property type="entry name" value="ZINC TRANSPORTER ZIP13"/>
    <property type="match status" value="1"/>
</dbReference>
<dbReference type="PANTHER" id="PTHR16950">
    <property type="entry name" value="ZINC TRANSPORTER SLC39A7 HISTIDINE-RICH MEMBRANE PROTEIN KE4"/>
    <property type="match status" value="1"/>
</dbReference>
<protein>
    <recommendedName>
        <fullName evidence="8">ZIP zinc transporter</fullName>
    </recommendedName>
</protein>
<evidence type="ECO:0000256" key="3">
    <source>
        <dbReference type="ARBA" id="ARBA00022989"/>
    </source>
</evidence>
<reference evidence="6 7" key="1">
    <citation type="submission" date="2016-10" db="EMBL/GenBank/DDBJ databases">
        <title>Alkaliphiles isolated from bioreactors.</title>
        <authorList>
            <person name="Salah Z."/>
            <person name="Rout S.P."/>
            <person name="Humphreys P.N."/>
        </authorList>
    </citation>
    <scope>NUCLEOTIDE SEQUENCE [LARGE SCALE GENOMIC DNA]</scope>
    <source>
        <strain evidence="6 7">ZS02</strain>
    </source>
</reference>
<dbReference type="OrthoDB" id="9806593at2"/>
<comment type="subcellular location">
    <subcellularLocation>
        <location evidence="1">Membrane</location>
        <topology evidence="1">Multi-pass membrane protein</topology>
    </subcellularLocation>
</comment>
<dbReference type="GO" id="GO:0046873">
    <property type="term" value="F:metal ion transmembrane transporter activity"/>
    <property type="evidence" value="ECO:0007669"/>
    <property type="project" value="InterPro"/>
</dbReference>
<dbReference type="AlphaFoldDB" id="A0A1R1I4P8"/>
<organism evidence="6 7">
    <name type="scientific">Azonexus hydrophilus</name>
    <dbReference type="NCBI Taxonomy" id="418702"/>
    <lineage>
        <taxon>Bacteria</taxon>
        <taxon>Pseudomonadati</taxon>
        <taxon>Pseudomonadota</taxon>
        <taxon>Betaproteobacteria</taxon>
        <taxon>Rhodocyclales</taxon>
        <taxon>Azonexaceae</taxon>
        <taxon>Azonexus</taxon>
    </lineage>
</organism>
<keyword evidence="7" id="KW-1185">Reference proteome</keyword>
<evidence type="ECO:0000313" key="6">
    <source>
        <dbReference type="EMBL" id="OMG53685.1"/>
    </source>
</evidence>
<dbReference type="STRING" id="418702.BJN45_09620"/>
<accession>A0A1R1I4P8</accession>
<dbReference type="Proteomes" id="UP000187526">
    <property type="component" value="Unassembled WGS sequence"/>
</dbReference>
<feature type="transmembrane region" description="Helical" evidence="5">
    <location>
        <begin position="96"/>
        <end position="113"/>
    </location>
</feature>
<dbReference type="InterPro" id="IPR003689">
    <property type="entry name" value="ZIP"/>
</dbReference>
<evidence type="ECO:0000256" key="2">
    <source>
        <dbReference type="ARBA" id="ARBA00022692"/>
    </source>
</evidence>
<name>A0A1R1I4P8_9RHOO</name>
<evidence type="ECO:0000256" key="1">
    <source>
        <dbReference type="ARBA" id="ARBA00004141"/>
    </source>
</evidence>
<sequence>MSTLSMILLACLAGGLISMAAAAAVVFRFSRQSTAILVAFAAGVMLSSAFLHILPEAFNSLPPVDIHAGHDHGPDDQAAIAAEEDAHAGHNHGGPAATLFAVMLTTLFVFFALERLALWRHSHGDCSAHDGHHATVTAPPLILIGDAFHNFVDGVLIAAAFIADPMLGMTTTVAIIAHEVPQEMGDFVLLRNAGWSNSKAFIANAGSSLSSLLGGALGFFALSTADFVLPYVLVIAASSFIYVALADIFPLLHKQGDSFVRQSLLIAAGVAVVPVVGWFTH</sequence>
<feature type="transmembrane region" description="Helical" evidence="5">
    <location>
        <begin position="34"/>
        <end position="54"/>
    </location>
</feature>
<evidence type="ECO:0000313" key="7">
    <source>
        <dbReference type="Proteomes" id="UP000187526"/>
    </source>
</evidence>
<proteinExistence type="predicted"/>
<keyword evidence="4 5" id="KW-0472">Membrane</keyword>
<evidence type="ECO:0008006" key="8">
    <source>
        <dbReference type="Google" id="ProtNLM"/>
    </source>
</evidence>
<feature type="transmembrane region" description="Helical" evidence="5">
    <location>
        <begin position="264"/>
        <end position="280"/>
    </location>
</feature>
<keyword evidence="3 5" id="KW-1133">Transmembrane helix</keyword>
<keyword evidence="2 5" id="KW-0812">Transmembrane</keyword>
<feature type="transmembrane region" description="Helical" evidence="5">
    <location>
        <begin position="201"/>
        <end position="222"/>
    </location>
</feature>
<evidence type="ECO:0000256" key="4">
    <source>
        <dbReference type="ARBA" id="ARBA00023136"/>
    </source>
</evidence>
<feature type="transmembrane region" description="Helical" evidence="5">
    <location>
        <begin position="6"/>
        <end position="27"/>
    </location>
</feature>
<gene>
    <name evidence="6" type="ORF">BJN45_09620</name>
</gene>
<comment type="caution">
    <text evidence="6">The sequence shown here is derived from an EMBL/GenBank/DDBJ whole genome shotgun (WGS) entry which is preliminary data.</text>
</comment>
<dbReference type="EMBL" id="MTHD01000003">
    <property type="protein sequence ID" value="OMG53685.1"/>
    <property type="molecule type" value="Genomic_DNA"/>
</dbReference>
<dbReference type="Pfam" id="PF02535">
    <property type="entry name" value="Zip"/>
    <property type="match status" value="2"/>
</dbReference>
<feature type="transmembrane region" description="Helical" evidence="5">
    <location>
        <begin position="228"/>
        <end position="252"/>
    </location>
</feature>
<dbReference type="RefSeq" id="WP_076094622.1">
    <property type="nucleotide sequence ID" value="NZ_MTHD01000003.1"/>
</dbReference>